<evidence type="ECO:0000313" key="4">
    <source>
        <dbReference type="Proteomes" id="UP000196125"/>
    </source>
</evidence>
<accession>A0A1Y6IT66</accession>
<evidence type="ECO:0000313" key="5">
    <source>
        <dbReference type="Proteomes" id="UP001283366"/>
    </source>
</evidence>
<reference evidence="2 5" key="2">
    <citation type="submission" date="2023-11" db="EMBL/GenBank/DDBJ databases">
        <title>Plant-associative lifestyle of Vibrio porteresiae and its evolutionary dynamics.</title>
        <authorList>
            <person name="Rameshkumar N."/>
            <person name="Kirti K."/>
        </authorList>
    </citation>
    <scope>NUCLEOTIDE SEQUENCE [LARGE SCALE GENOMIC DNA]</scope>
    <source>
        <strain evidence="2 5">MSSRF38</strain>
    </source>
</reference>
<dbReference type="PANTHER" id="PTHR30006:SF2">
    <property type="entry name" value="ABC TRANSPORTER SUBSTRATE-BINDING PROTEIN"/>
    <property type="match status" value="1"/>
</dbReference>
<organism evidence="3 4">
    <name type="scientific">Vibrio mangrovi</name>
    <dbReference type="NCBI Taxonomy" id="474394"/>
    <lineage>
        <taxon>Bacteria</taxon>
        <taxon>Pseudomonadati</taxon>
        <taxon>Pseudomonadota</taxon>
        <taxon>Gammaproteobacteria</taxon>
        <taxon>Vibrionales</taxon>
        <taxon>Vibrionaceae</taxon>
        <taxon>Vibrio</taxon>
    </lineage>
</organism>
<keyword evidence="1" id="KW-0732">Signal</keyword>
<protein>
    <submittedName>
        <fullName evidence="2">ABC transporter substrate-binding protein</fullName>
    </submittedName>
</protein>
<dbReference type="SUPFAM" id="SSF53850">
    <property type="entry name" value="Periplasmic binding protein-like II"/>
    <property type="match status" value="1"/>
</dbReference>
<dbReference type="EMBL" id="FXXI01000003">
    <property type="protein sequence ID" value="SMS00824.1"/>
    <property type="molecule type" value="Genomic_DNA"/>
</dbReference>
<dbReference type="PROSITE" id="PS51318">
    <property type="entry name" value="TAT"/>
    <property type="match status" value="1"/>
</dbReference>
<dbReference type="InterPro" id="IPR006311">
    <property type="entry name" value="TAT_signal"/>
</dbReference>
<evidence type="ECO:0000313" key="2">
    <source>
        <dbReference type="EMBL" id="MDW6004536.1"/>
    </source>
</evidence>
<name>A0A1Y6IT66_9VIBR</name>
<dbReference type="RefSeq" id="WP_087480881.1">
    <property type="nucleotide sequence ID" value="NZ_AP024884.1"/>
</dbReference>
<dbReference type="OrthoDB" id="305758at2"/>
<dbReference type="Gene3D" id="3.40.190.10">
    <property type="entry name" value="Periplasmic binding protein-like II"/>
    <property type="match status" value="2"/>
</dbReference>
<sequence>MSRDKDSFQSSRRRFLKSTAGASVALGATKAFGYPYIPRRRSAIEETRTLDQIYQAAIQEGGRLVVYAGGDFDGQQDGMRAAFKQRFPEIDLTIVVDYSKYHDVRFDTQHETGQVVPDVIQLQLLQDFERWKFFDRLQCYKPVGFENVYPTLRDPDGAWSAVMVIPFSFVVDQEALGSSAPKSPEELANAQWTGSIASSYPNDDDAVEFLFKRYTETYGRDWLAAMTEQNLSFKRGSHTPGVAVRQREKLIGIGTSGSPIPDPSDNLKWVLPENDPFLAWGQRAAIVKNANNMEAAKLYMSWLLSEEFQGNANWPVRTDIAPRAGLAPIWEYPNANLEAFPAFMRNREEVELWRQTFSLYFGEVQGEPSPGWLGLYPGA</sequence>
<dbReference type="EMBL" id="JAWRCO010000002">
    <property type="protein sequence ID" value="MDW6004536.1"/>
    <property type="molecule type" value="Genomic_DNA"/>
</dbReference>
<proteinExistence type="predicted"/>
<keyword evidence="5" id="KW-1185">Reference proteome</keyword>
<dbReference type="AlphaFoldDB" id="A0A1Y6IT66"/>
<evidence type="ECO:0000313" key="3">
    <source>
        <dbReference type="EMBL" id="SMS00824.1"/>
    </source>
</evidence>
<dbReference type="Proteomes" id="UP000196125">
    <property type="component" value="Unassembled WGS sequence"/>
</dbReference>
<evidence type="ECO:0000256" key="1">
    <source>
        <dbReference type="ARBA" id="ARBA00022729"/>
    </source>
</evidence>
<reference evidence="3 4" key="1">
    <citation type="submission" date="2017-05" db="EMBL/GenBank/DDBJ databases">
        <authorList>
            <person name="Song R."/>
            <person name="Chenine A.L."/>
            <person name="Ruprecht R.M."/>
        </authorList>
    </citation>
    <scope>NUCLEOTIDE SEQUENCE [LARGE SCALE GENOMIC DNA]</scope>
    <source>
        <strain evidence="3 4">CECT 7927</strain>
    </source>
</reference>
<dbReference type="Pfam" id="PF13343">
    <property type="entry name" value="SBP_bac_6"/>
    <property type="match status" value="1"/>
</dbReference>
<dbReference type="Proteomes" id="UP001283366">
    <property type="component" value="Unassembled WGS sequence"/>
</dbReference>
<gene>
    <name evidence="2" type="ORF">SBX37_16895</name>
    <name evidence="3" type="ORF">VIM7927_02095</name>
</gene>
<dbReference type="PANTHER" id="PTHR30006">
    <property type="entry name" value="THIAMINE-BINDING PERIPLASMIC PROTEIN-RELATED"/>
    <property type="match status" value="1"/>
</dbReference>